<proteinExistence type="predicted"/>
<gene>
    <name evidence="1" type="ORF">HPB49_008364</name>
</gene>
<reference evidence="1" key="1">
    <citation type="submission" date="2020-05" db="EMBL/GenBank/DDBJ databases">
        <title>Large-scale comparative analyses of tick genomes elucidate their genetic diversity and vector capacities.</title>
        <authorList>
            <person name="Jia N."/>
            <person name="Wang J."/>
            <person name="Shi W."/>
            <person name="Du L."/>
            <person name="Sun Y."/>
            <person name="Zhan W."/>
            <person name="Jiang J."/>
            <person name="Wang Q."/>
            <person name="Zhang B."/>
            <person name="Ji P."/>
            <person name="Sakyi L.B."/>
            <person name="Cui X."/>
            <person name="Yuan T."/>
            <person name="Jiang B."/>
            <person name="Yang W."/>
            <person name="Lam T.T.-Y."/>
            <person name="Chang Q."/>
            <person name="Ding S."/>
            <person name="Wang X."/>
            <person name="Zhu J."/>
            <person name="Ruan X."/>
            <person name="Zhao L."/>
            <person name="Wei J."/>
            <person name="Que T."/>
            <person name="Du C."/>
            <person name="Cheng J."/>
            <person name="Dai P."/>
            <person name="Han X."/>
            <person name="Huang E."/>
            <person name="Gao Y."/>
            <person name="Liu J."/>
            <person name="Shao H."/>
            <person name="Ye R."/>
            <person name="Li L."/>
            <person name="Wei W."/>
            <person name="Wang X."/>
            <person name="Wang C."/>
            <person name="Yang T."/>
            <person name="Huo Q."/>
            <person name="Li W."/>
            <person name="Guo W."/>
            <person name="Chen H."/>
            <person name="Zhou L."/>
            <person name="Ni X."/>
            <person name="Tian J."/>
            <person name="Zhou Y."/>
            <person name="Sheng Y."/>
            <person name="Liu T."/>
            <person name="Pan Y."/>
            <person name="Xia L."/>
            <person name="Li J."/>
            <person name="Zhao F."/>
            <person name="Cao W."/>
        </authorList>
    </citation>
    <scope>NUCLEOTIDE SEQUENCE</scope>
    <source>
        <strain evidence="1">Dsil-2018</strain>
    </source>
</reference>
<organism evidence="1 2">
    <name type="scientific">Dermacentor silvarum</name>
    <name type="common">Tick</name>
    <dbReference type="NCBI Taxonomy" id="543639"/>
    <lineage>
        <taxon>Eukaryota</taxon>
        <taxon>Metazoa</taxon>
        <taxon>Ecdysozoa</taxon>
        <taxon>Arthropoda</taxon>
        <taxon>Chelicerata</taxon>
        <taxon>Arachnida</taxon>
        <taxon>Acari</taxon>
        <taxon>Parasitiformes</taxon>
        <taxon>Ixodida</taxon>
        <taxon>Ixodoidea</taxon>
        <taxon>Ixodidae</taxon>
        <taxon>Rhipicephalinae</taxon>
        <taxon>Dermacentor</taxon>
    </lineage>
</organism>
<name>A0ACB8CE50_DERSI</name>
<protein>
    <submittedName>
        <fullName evidence="1">Uncharacterized protein</fullName>
    </submittedName>
</protein>
<sequence>MVSDCSFDVVFDSSLLLFHGGDEPEDAYVVSANQYLPSSVSYLNGVVAPWKSVLSEGKHNPEGWREYQRTLFDHGGVISQAGPPTIATGQRLLAGRVVSRAHRHLVLLLVGKNERAASCLTLMAKPPTSFL</sequence>
<comment type="caution">
    <text evidence="1">The sequence shown here is derived from an EMBL/GenBank/DDBJ whole genome shotgun (WGS) entry which is preliminary data.</text>
</comment>
<dbReference type="Proteomes" id="UP000821865">
    <property type="component" value="Chromosome 7"/>
</dbReference>
<keyword evidence="2" id="KW-1185">Reference proteome</keyword>
<dbReference type="EMBL" id="CM023476">
    <property type="protein sequence ID" value="KAH7940957.1"/>
    <property type="molecule type" value="Genomic_DNA"/>
</dbReference>
<evidence type="ECO:0000313" key="2">
    <source>
        <dbReference type="Proteomes" id="UP000821865"/>
    </source>
</evidence>
<evidence type="ECO:0000313" key="1">
    <source>
        <dbReference type="EMBL" id="KAH7940957.1"/>
    </source>
</evidence>
<accession>A0ACB8CE50</accession>